<comment type="caution">
    <text evidence="1">The sequence shown here is derived from an EMBL/GenBank/DDBJ whole genome shotgun (WGS) entry which is preliminary data.</text>
</comment>
<evidence type="ECO:0000313" key="2">
    <source>
        <dbReference type="Proteomes" id="UP000528824"/>
    </source>
</evidence>
<evidence type="ECO:0000313" key="1">
    <source>
        <dbReference type="EMBL" id="MBB5563858.1"/>
    </source>
</evidence>
<accession>A0A7W8XJ41</accession>
<dbReference type="Pfam" id="PF13289">
    <property type="entry name" value="SIR2_2"/>
    <property type="match status" value="1"/>
</dbReference>
<organism evidence="1 2">
    <name type="scientific">Rhizobium lentis</name>
    <dbReference type="NCBI Taxonomy" id="1138194"/>
    <lineage>
        <taxon>Bacteria</taxon>
        <taxon>Pseudomonadati</taxon>
        <taxon>Pseudomonadota</taxon>
        <taxon>Alphaproteobacteria</taxon>
        <taxon>Hyphomicrobiales</taxon>
        <taxon>Rhizobiaceae</taxon>
        <taxon>Rhizobium/Agrobacterium group</taxon>
        <taxon>Rhizobium</taxon>
    </lineage>
</organism>
<sequence length="75" mass="8506">MKERRTNRGFFFIGCRFNDQMLRTYARQITKRSNAPRLAVLDAAALTNNERRFFAASPITLIDVQTGEAAARLVG</sequence>
<evidence type="ECO:0008006" key="3">
    <source>
        <dbReference type="Google" id="ProtNLM"/>
    </source>
</evidence>
<dbReference type="Proteomes" id="UP000528824">
    <property type="component" value="Unassembled WGS sequence"/>
</dbReference>
<dbReference type="EMBL" id="JACHBC010000014">
    <property type="protein sequence ID" value="MBB5563858.1"/>
    <property type="molecule type" value="Genomic_DNA"/>
</dbReference>
<proteinExistence type="predicted"/>
<reference evidence="1 2" key="1">
    <citation type="submission" date="2020-08" db="EMBL/GenBank/DDBJ databases">
        <title>Genomic Encyclopedia of Type Strains, Phase IV (KMG-V): Genome sequencing to study the core and pangenomes of soil and plant-associated prokaryotes.</title>
        <authorList>
            <person name="Whitman W."/>
        </authorList>
    </citation>
    <scope>NUCLEOTIDE SEQUENCE [LARGE SCALE GENOMIC DNA]</scope>
    <source>
        <strain evidence="1 2">SEMIA 4034</strain>
    </source>
</reference>
<protein>
    <recommendedName>
        <fullName evidence="3">SIR2-like domain-containing protein</fullName>
    </recommendedName>
</protein>
<name>A0A7W8XJ41_9HYPH</name>
<gene>
    <name evidence="1" type="ORF">GGI59_005557</name>
</gene>
<dbReference type="AlphaFoldDB" id="A0A7W8XJ41"/>
<keyword evidence="2" id="KW-1185">Reference proteome</keyword>